<dbReference type="AlphaFoldDB" id="A0A0A2WCM5"/>
<evidence type="ECO:0000256" key="3">
    <source>
        <dbReference type="HAMAP-Rule" id="MF_00272"/>
    </source>
</evidence>
<dbReference type="eggNOG" id="COG0509">
    <property type="taxonomic scope" value="Bacteria"/>
</dbReference>
<dbReference type="GO" id="GO:0005960">
    <property type="term" value="C:glycine cleavage complex"/>
    <property type="evidence" value="ECO:0007669"/>
    <property type="project" value="InterPro"/>
</dbReference>
<evidence type="ECO:0000256" key="2">
    <source>
        <dbReference type="ARBA" id="ARBA00022823"/>
    </source>
</evidence>
<dbReference type="GO" id="GO:0009249">
    <property type="term" value="P:protein lipoylation"/>
    <property type="evidence" value="ECO:0007669"/>
    <property type="project" value="TreeGrafter"/>
</dbReference>
<dbReference type="EMBL" id="JRKJ01000025">
    <property type="protein sequence ID" value="KGQ17826.1"/>
    <property type="molecule type" value="Genomic_DNA"/>
</dbReference>
<dbReference type="HAMAP" id="MF_00272">
    <property type="entry name" value="GcvH"/>
    <property type="match status" value="1"/>
</dbReference>
<dbReference type="NCBIfam" id="TIGR00527">
    <property type="entry name" value="gcvH"/>
    <property type="match status" value="1"/>
</dbReference>
<evidence type="ECO:0000313" key="7">
    <source>
        <dbReference type="Proteomes" id="UP000030518"/>
    </source>
</evidence>
<dbReference type="RefSeq" id="WP_036172043.1">
    <property type="nucleotide sequence ID" value="NZ_JRKJ01000025.1"/>
</dbReference>
<keyword evidence="2 3" id="KW-0450">Lipoyl</keyword>
<dbReference type="PROSITE" id="PS50968">
    <property type="entry name" value="BIOTINYL_LIPOYL"/>
    <property type="match status" value="1"/>
</dbReference>
<evidence type="ECO:0000259" key="5">
    <source>
        <dbReference type="PROSITE" id="PS50968"/>
    </source>
</evidence>
<protein>
    <recommendedName>
        <fullName evidence="3">Glycine cleavage system H protein</fullName>
    </recommendedName>
</protein>
<dbReference type="PATRIC" id="fig|1300345.3.peg.3078"/>
<gene>
    <name evidence="3" type="primary">gcvH</name>
    <name evidence="6" type="ORF">LF41_2033</name>
</gene>
<dbReference type="GO" id="GO:0005829">
    <property type="term" value="C:cytosol"/>
    <property type="evidence" value="ECO:0007669"/>
    <property type="project" value="TreeGrafter"/>
</dbReference>
<keyword evidence="7" id="KW-1185">Reference proteome</keyword>
<dbReference type="PANTHER" id="PTHR11715:SF3">
    <property type="entry name" value="GLYCINE CLEAVAGE SYSTEM H PROTEIN-RELATED"/>
    <property type="match status" value="1"/>
</dbReference>
<dbReference type="STRING" id="1300345.LF41_2033"/>
<sequence>MNEIPGDLKFMKSHEWARVEGDGKVTIGISDHAQGLLGDLVYVELPNVGDRVEAGNAVAVVESVKAASDVYSPVTGKVVEVNAALADKPETINEDAYGDGWIFVVEAEEPEQLNELLGPDDYAELLEEEDH</sequence>
<evidence type="ECO:0000256" key="1">
    <source>
        <dbReference type="ARBA" id="ARBA00009249"/>
    </source>
</evidence>
<dbReference type="InterPro" id="IPR017453">
    <property type="entry name" value="GCV_H_sub"/>
</dbReference>
<accession>A0A0A2WCM5</accession>
<organism evidence="6 7">
    <name type="scientific">Lysobacter dokdonensis DS-58</name>
    <dbReference type="NCBI Taxonomy" id="1300345"/>
    <lineage>
        <taxon>Bacteria</taxon>
        <taxon>Pseudomonadati</taxon>
        <taxon>Pseudomonadota</taxon>
        <taxon>Gammaproteobacteria</taxon>
        <taxon>Lysobacterales</taxon>
        <taxon>Lysobacteraceae</taxon>
        <taxon>Noviluteimonas</taxon>
    </lineage>
</organism>
<dbReference type="InterPro" id="IPR000089">
    <property type="entry name" value="Biotin_lipoyl"/>
</dbReference>
<dbReference type="Pfam" id="PF01597">
    <property type="entry name" value="GCV_H"/>
    <property type="match status" value="1"/>
</dbReference>
<comment type="subunit">
    <text evidence="3">The glycine cleavage system is composed of four proteins: P, T, L and H.</text>
</comment>
<dbReference type="InterPro" id="IPR003016">
    <property type="entry name" value="2-oxoA_DH_lipoyl-BS"/>
</dbReference>
<dbReference type="OrthoDB" id="9796712at2"/>
<evidence type="ECO:0000313" key="6">
    <source>
        <dbReference type="EMBL" id="KGQ17826.1"/>
    </source>
</evidence>
<dbReference type="Gene3D" id="2.40.50.100">
    <property type="match status" value="1"/>
</dbReference>
<proteinExistence type="inferred from homology"/>
<reference evidence="6 7" key="1">
    <citation type="submission" date="2014-09" db="EMBL/GenBank/DDBJ databases">
        <title>Genome sequences of Lysobacter dokdonensis DS-58.</title>
        <authorList>
            <person name="Kim J.F."/>
            <person name="Kwak M.-J."/>
        </authorList>
    </citation>
    <scope>NUCLEOTIDE SEQUENCE [LARGE SCALE GENOMIC DNA]</scope>
    <source>
        <strain evidence="6 7">DS-58</strain>
    </source>
</reference>
<feature type="domain" description="Lipoyl-binding" evidence="5">
    <location>
        <begin position="24"/>
        <end position="106"/>
    </location>
</feature>
<dbReference type="SUPFAM" id="SSF51230">
    <property type="entry name" value="Single hybrid motif"/>
    <property type="match status" value="1"/>
</dbReference>
<name>A0A0A2WCM5_9GAMM</name>
<dbReference type="NCBIfam" id="NF002270">
    <property type="entry name" value="PRK01202.1"/>
    <property type="match status" value="1"/>
</dbReference>
<dbReference type="Proteomes" id="UP000030518">
    <property type="component" value="Unassembled WGS sequence"/>
</dbReference>
<comment type="cofactor">
    <cofactor evidence="3">
        <name>(R)-lipoate</name>
        <dbReference type="ChEBI" id="CHEBI:83088"/>
    </cofactor>
    <text evidence="3">Binds 1 lipoyl cofactor covalently.</text>
</comment>
<comment type="similarity">
    <text evidence="1 3">Belongs to the GcvH family.</text>
</comment>
<dbReference type="PANTHER" id="PTHR11715">
    <property type="entry name" value="GLYCINE CLEAVAGE SYSTEM H PROTEIN"/>
    <property type="match status" value="1"/>
</dbReference>
<dbReference type="PROSITE" id="PS00189">
    <property type="entry name" value="LIPOYL"/>
    <property type="match status" value="1"/>
</dbReference>
<dbReference type="InterPro" id="IPR011053">
    <property type="entry name" value="Single_hybrid_motif"/>
</dbReference>
<feature type="modified residue" description="N6-lipoyllysine" evidence="3 4">
    <location>
        <position position="65"/>
    </location>
</feature>
<comment type="function">
    <text evidence="3">The glycine cleavage system catalyzes the degradation of glycine. The H protein shuttles the methylamine group of glycine from the P protein to the T protein.</text>
</comment>
<dbReference type="GO" id="GO:0019464">
    <property type="term" value="P:glycine decarboxylation via glycine cleavage system"/>
    <property type="evidence" value="ECO:0007669"/>
    <property type="project" value="UniProtKB-UniRule"/>
</dbReference>
<dbReference type="InterPro" id="IPR002930">
    <property type="entry name" value="GCV_H"/>
</dbReference>
<evidence type="ECO:0000256" key="4">
    <source>
        <dbReference type="PIRSR" id="PIRSR617453-50"/>
    </source>
</evidence>
<comment type="caution">
    <text evidence="6">The sequence shown here is derived from an EMBL/GenBank/DDBJ whole genome shotgun (WGS) entry which is preliminary data.</text>
</comment>
<dbReference type="CDD" id="cd06848">
    <property type="entry name" value="GCS_H"/>
    <property type="match status" value="1"/>
</dbReference>
<dbReference type="InterPro" id="IPR033753">
    <property type="entry name" value="GCV_H/Fam206"/>
</dbReference>